<dbReference type="HAMAP" id="MF_00456">
    <property type="entry name" value="ProB"/>
    <property type="match status" value="1"/>
</dbReference>
<evidence type="ECO:0000256" key="6">
    <source>
        <dbReference type="ARBA" id="ARBA00022777"/>
    </source>
</evidence>
<dbReference type="InterPro" id="IPR036393">
    <property type="entry name" value="AceGlu_kinase-like_sf"/>
</dbReference>
<accession>A0A511N3P8</accession>
<feature type="binding site" evidence="8">
    <location>
        <position position="45"/>
    </location>
    <ligand>
        <name>substrate</name>
    </ligand>
</feature>
<comment type="similarity">
    <text evidence="8">Belongs to the glutamate 5-kinase family.</text>
</comment>
<keyword evidence="4 8" id="KW-0808">Transferase</keyword>
<dbReference type="PIRSF" id="PIRSF000729">
    <property type="entry name" value="GK"/>
    <property type="match status" value="1"/>
</dbReference>
<keyword evidence="11" id="KW-1185">Reference proteome</keyword>
<evidence type="ECO:0000259" key="9">
    <source>
        <dbReference type="SMART" id="SM00359"/>
    </source>
</evidence>
<dbReference type="InterPro" id="IPR015947">
    <property type="entry name" value="PUA-like_sf"/>
</dbReference>
<keyword evidence="1 8" id="KW-0963">Cytoplasm</keyword>
<keyword evidence="7 8" id="KW-0067">ATP-binding</keyword>
<dbReference type="PRINTS" id="PR00474">
    <property type="entry name" value="GLU5KINASE"/>
</dbReference>
<dbReference type="InterPro" id="IPR019797">
    <property type="entry name" value="Glutamate_5-kinase_CS"/>
</dbReference>
<dbReference type="RefSeq" id="WP_146885712.1">
    <property type="nucleotide sequence ID" value="NZ_BJXB01000013.1"/>
</dbReference>
<dbReference type="GO" id="GO:0005524">
    <property type="term" value="F:ATP binding"/>
    <property type="evidence" value="ECO:0007669"/>
    <property type="project" value="UniProtKB-KW"/>
</dbReference>
<dbReference type="Pfam" id="PF01472">
    <property type="entry name" value="PUA"/>
    <property type="match status" value="1"/>
</dbReference>
<feature type="binding site" evidence="8">
    <location>
        <begin position="161"/>
        <end position="162"/>
    </location>
    <ligand>
        <name>ATP</name>
        <dbReference type="ChEBI" id="CHEBI:30616"/>
    </ligand>
</feature>
<feature type="binding site" evidence="8">
    <location>
        <begin position="202"/>
        <end position="208"/>
    </location>
    <ligand>
        <name>ATP</name>
        <dbReference type="ChEBI" id="CHEBI:30616"/>
    </ligand>
</feature>
<dbReference type="NCBIfam" id="TIGR01027">
    <property type="entry name" value="proB"/>
    <property type="match status" value="1"/>
</dbReference>
<dbReference type="InterPro" id="IPR002478">
    <property type="entry name" value="PUA"/>
</dbReference>
<sequence>MKRRIVLKIGSSSLTDENGRIEPERLQAIASALGTLDAEVAVVSSGAVAAGCGLLNVPRPRTLPEKQALAAVGQAALMQEWAKVFAPHAVAQILLSAGDIQDRKRFVNAKHALEAAFKLGVVPIINENDTVATQELRLGDNDTLSAWVAYLCEAHELILLTDVDGLYTANPRVDPTAKRLSLVENVAEVLHLAGGAGSSRGTGGMHTKLKAAQIASEAGIDTLIIGGGGMGLKAFFEGADTGTRIRAQKHTARRGWILHQPSKGSLFIDSGAEKALRSGKSLLPKGITGIAGDFQYGEIVRLEGEHGPIGQGIVNYAAHEVQRIFRRHTEEIEEILGYKDFDEVVHRNHLALY</sequence>
<dbReference type="InterPro" id="IPR011529">
    <property type="entry name" value="Glu_5kinase"/>
</dbReference>
<protein>
    <recommendedName>
        <fullName evidence="8">Glutamate 5-kinase</fullName>
        <ecNumber evidence="8">2.7.2.11</ecNumber>
    </recommendedName>
    <alternativeName>
        <fullName evidence="8">Gamma-glutamyl kinase</fullName>
        <shortName evidence="8">GK</shortName>
    </alternativeName>
</protein>
<dbReference type="SUPFAM" id="SSF88697">
    <property type="entry name" value="PUA domain-like"/>
    <property type="match status" value="1"/>
</dbReference>
<evidence type="ECO:0000256" key="4">
    <source>
        <dbReference type="ARBA" id="ARBA00022679"/>
    </source>
</evidence>
<dbReference type="PANTHER" id="PTHR43654">
    <property type="entry name" value="GLUTAMATE 5-KINASE"/>
    <property type="match status" value="1"/>
</dbReference>
<reference evidence="10 11" key="1">
    <citation type="submission" date="2019-07" db="EMBL/GenBank/DDBJ databases">
        <title>Whole genome shotgun sequence of Deinococcus cellulosilyticus NBRC 106333.</title>
        <authorList>
            <person name="Hosoyama A."/>
            <person name="Uohara A."/>
            <person name="Ohji S."/>
            <person name="Ichikawa N."/>
        </authorList>
    </citation>
    <scope>NUCLEOTIDE SEQUENCE [LARGE SCALE GENOMIC DNA]</scope>
    <source>
        <strain evidence="10 11">NBRC 106333</strain>
    </source>
</reference>
<dbReference type="GO" id="GO:0004349">
    <property type="term" value="F:glutamate 5-kinase activity"/>
    <property type="evidence" value="ECO:0007669"/>
    <property type="project" value="UniProtKB-UniRule"/>
</dbReference>
<keyword evidence="6 8" id="KW-0418">Kinase</keyword>
<dbReference type="GO" id="GO:0055129">
    <property type="term" value="P:L-proline biosynthetic process"/>
    <property type="evidence" value="ECO:0007669"/>
    <property type="project" value="UniProtKB-UniRule"/>
</dbReference>
<feature type="domain" description="PUA" evidence="9">
    <location>
        <begin position="264"/>
        <end position="345"/>
    </location>
</feature>
<gene>
    <name evidence="8 10" type="primary">proB</name>
    <name evidence="10" type="ORF">DC3_30900</name>
</gene>
<dbReference type="PROSITE" id="PS00902">
    <property type="entry name" value="GLUTAMATE_5_KINASE"/>
    <property type="match status" value="1"/>
</dbReference>
<dbReference type="PANTHER" id="PTHR43654:SF1">
    <property type="entry name" value="ISOPENTENYL PHOSPHATE KINASE"/>
    <property type="match status" value="1"/>
</dbReference>
<evidence type="ECO:0000256" key="2">
    <source>
        <dbReference type="ARBA" id="ARBA00022605"/>
    </source>
</evidence>
<dbReference type="SMART" id="SM00359">
    <property type="entry name" value="PUA"/>
    <property type="match status" value="1"/>
</dbReference>
<evidence type="ECO:0000256" key="1">
    <source>
        <dbReference type="ARBA" id="ARBA00022490"/>
    </source>
</evidence>
<comment type="pathway">
    <text evidence="8">Amino-acid biosynthesis; L-proline biosynthesis; L-glutamate 5-semialdehyde from L-glutamate: step 1/2.</text>
</comment>
<dbReference type="InterPro" id="IPR001057">
    <property type="entry name" value="Glu/AcGlu_kinase"/>
</dbReference>
<proteinExistence type="inferred from homology"/>
<dbReference type="EMBL" id="BJXB01000013">
    <property type="protein sequence ID" value="GEM47455.1"/>
    <property type="molecule type" value="Genomic_DNA"/>
</dbReference>
<dbReference type="Pfam" id="PF00696">
    <property type="entry name" value="AA_kinase"/>
    <property type="match status" value="1"/>
</dbReference>
<evidence type="ECO:0000256" key="8">
    <source>
        <dbReference type="HAMAP-Rule" id="MF_00456"/>
    </source>
</evidence>
<keyword evidence="2 8" id="KW-0028">Amino-acid biosynthesis</keyword>
<dbReference type="OrthoDB" id="9804434at2"/>
<dbReference type="Proteomes" id="UP000321306">
    <property type="component" value="Unassembled WGS sequence"/>
</dbReference>
<dbReference type="FunFam" id="3.40.1160.10:FF:000018">
    <property type="entry name" value="Glutamate 5-kinase"/>
    <property type="match status" value="1"/>
</dbReference>
<name>A0A511N3P8_DEIC1</name>
<keyword evidence="5 8" id="KW-0547">Nucleotide-binding</keyword>
<dbReference type="CDD" id="cd21157">
    <property type="entry name" value="PUA_G5K"/>
    <property type="match status" value="1"/>
</dbReference>
<dbReference type="InterPro" id="IPR036974">
    <property type="entry name" value="PUA_sf"/>
</dbReference>
<evidence type="ECO:0000313" key="10">
    <source>
        <dbReference type="EMBL" id="GEM47455.1"/>
    </source>
</evidence>
<dbReference type="InterPro" id="IPR041739">
    <property type="entry name" value="G5K_ProB"/>
</dbReference>
<dbReference type="Gene3D" id="3.40.1160.10">
    <property type="entry name" value="Acetylglutamate kinase-like"/>
    <property type="match status" value="1"/>
</dbReference>
<dbReference type="CDD" id="cd04242">
    <property type="entry name" value="AAK_G5K_ProB"/>
    <property type="match status" value="1"/>
</dbReference>
<comment type="subcellular location">
    <subcellularLocation>
        <location evidence="8">Cytoplasm</location>
    </subcellularLocation>
</comment>
<dbReference type="SUPFAM" id="SSF53633">
    <property type="entry name" value="Carbamate kinase-like"/>
    <property type="match status" value="1"/>
</dbReference>
<comment type="function">
    <text evidence="8">Catalyzes the transfer of a phosphate group to glutamate to form L-glutamate 5-phosphate.</text>
</comment>
<dbReference type="InterPro" id="IPR005715">
    <property type="entry name" value="Glu_5kinase/COase_Synthase"/>
</dbReference>
<evidence type="ECO:0000256" key="3">
    <source>
        <dbReference type="ARBA" id="ARBA00022650"/>
    </source>
</evidence>
<dbReference type="GO" id="GO:0003723">
    <property type="term" value="F:RNA binding"/>
    <property type="evidence" value="ECO:0007669"/>
    <property type="project" value="InterPro"/>
</dbReference>
<dbReference type="AlphaFoldDB" id="A0A511N3P8"/>
<keyword evidence="3 8" id="KW-0641">Proline biosynthesis</keyword>
<dbReference type="EC" id="2.7.2.11" evidence="8"/>
<evidence type="ECO:0000256" key="5">
    <source>
        <dbReference type="ARBA" id="ARBA00022741"/>
    </source>
</evidence>
<dbReference type="Gene3D" id="2.30.130.10">
    <property type="entry name" value="PUA domain"/>
    <property type="match status" value="1"/>
</dbReference>
<organism evidence="10 11">
    <name type="scientific">Deinococcus cellulosilyticus (strain DSM 18568 / NBRC 106333 / KACC 11606 / 5516J-15)</name>
    <dbReference type="NCBI Taxonomy" id="1223518"/>
    <lineage>
        <taxon>Bacteria</taxon>
        <taxon>Thermotogati</taxon>
        <taxon>Deinococcota</taxon>
        <taxon>Deinococci</taxon>
        <taxon>Deinococcales</taxon>
        <taxon>Deinococcaceae</taxon>
        <taxon>Deinococcus</taxon>
    </lineage>
</organism>
<comment type="caution">
    <text evidence="10">The sequence shown here is derived from an EMBL/GenBank/DDBJ whole genome shotgun (WGS) entry which is preliminary data.</text>
</comment>
<feature type="binding site" evidence="8">
    <location>
        <position position="8"/>
    </location>
    <ligand>
        <name>ATP</name>
        <dbReference type="ChEBI" id="CHEBI:30616"/>
    </ligand>
</feature>
<comment type="catalytic activity">
    <reaction evidence="8">
        <text>L-glutamate + ATP = L-glutamyl 5-phosphate + ADP</text>
        <dbReference type="Rhea" id="RHEA:14877"/>
        <dbReference type="ChEBI" id="CHEBI:29985"/>
        <dbReference type="ChEBI" id="CHEBI:30616"/>
        <dbReference type="ChEBI" id="CHEBI:58274"/>
        <dbReference type="ChEBI" id="CHEBI:456216"/>
        <dbReference type="EC" id="2.7.2.11"/>
    </reaction>
</comment>
<dbReference type="PROSITE" id="PS50890">
    <property type="entry name" value="PUA"/>
    <property type="match status" value="1"/>
</dbReference>
<evidence type="ECO:0000313" key="11">
    <source>
        <dbReference type="Proteomes" id="UP000321306"/>
    </source>
</evidence>
<dbReference type="UniPathway" id="UPA00098">
    <property type="reaction ID" value="UER00359"/>
</dbReference>
<feature type="binding site" evidence="8">
    <location>
        <position position="129"/>
    </location>
    <ligand>
        <name>substrate</name>
    </ligand>
</feature>
<dbReference type="GO" id="GO:0005829">
    <property type="term" value="C:cytosol"/>
    <property type="evidence" value="ECO:0007669"/>
    <property type="project" value="TreeGrafter"/>
</dbReference>
<evidence type="ECO:0000256" key="7">
    <source>
        <dbReference type="ARBA" id="ARBA00022840"/>
    </source>
</evidence>
<dbReference type="InterPro" id="IPR001048">
    <property type="entry name" value="Asp/Glu/Uridylate_kinase"/>
</dbReference>
<feature type="binding site" evidence="8">
    <location>
        <position position="141"/>
    </location>
    <ligand>
        <name>substrate</name>
    </ligand>
</feature>